<proteinExistence type="predicted"/>
<name>A0A396HJE2_MEDTR</name>
<dbReference type="Gramene" id="rna28347">
    <property type="protein sequence ID" value="RHN53440.1"/>
    <property type="gene ID" value="gene28347"/>
</dbReference>
<evidence type="ECO:0000313" key="1">
    <source>
        <dbReference type="EMBL" id="RHN53440.1"/>
    </source>
</evidence>
<reference evidence="1" key="1">
    <citation type="journal article" date="2018" name="Nat. Plants">
        <title>Whole-genome landscape of Medicago truncatula symbiotic genes.</title>
        <authorList>
            <person name="Pecrix Y."/>
            <person name="Gamas P."/>
            <person name="Carrere S."/>
        </authorList>
    </citation>
    <scope>NUCLEOTIDE SEQUENCE</scope>
    <source>
        <tissue evidence="1">Leaves</tissue>
    </source>
</reference>
<dbReference type="Proteomes" id="UP000265566">
    <property type="component" value="Chromosome 5"/>
</dbReference>
<gene>
    <name evidence="1" type="ORF">MtrunA17_Chr5g0395881</name>
</gene>
<dbReference type="AlphaFoldDB" id="A0A396HJE2"/>
<organism evidence="1">
    <name type="scientific">Medicago truncatula</name>
    <name type="common">Barrel medic</name>
    <name type="synonym">Medicago tribuloides</name>
    <dbReference type="NCBI Taxonomy" id="3880"/>
    <lineage>
        <taxon>Eukaryota</taxon>
        <taxon>Viridiplantae</taxon>
        <taxon>Streptophyta</taxon>
        <taxon>Embryophyta</taxon>
        <taxon>Tracheophyta</taxon>
        <taxon>Spermatophyta</taxon>
        <taxon>Magnoliopsida</taxon>
        <taxon>eudicotyledons</taxon>
        <taxon>Gunneridae</taxon>
        <taxon>Pentapetalae</taxon>
        <taxon>rosids</taxon>
        <taxon>fabids</taxon>
        <taxon>Fabales</taxon>
        <taxon>Fabaceae</taxon>
        <taxon>Papilionoideae</taxon>
        <taxon>50 kb inversion clade</taxon>
        <taxon>NPAAA clade</taxon>
        <taxon>Hologalegina</taxon>
        <taxon>IRL clade</taxon>
        <taxon>Trifolieae</taxon>
        <taxon>Medicago</taxon>
    </lineage>
</organism>
<protein>
    <submittedName>
        <fullName evidence="1">Uncharacterized protein</fullName>
    </submittedName>
</protein>
<sequence length="80" mass="9145">MDSFVVEYFLVNGNSFDDYFTLRGPRFITKSPDILKRLEIEGCIQNMSIPTPNFKSKRASEEQMKRAFKLMGGCIVASDN</sequence>
<accession>A0A396HJE2</accession>
<comment type="caution">
    <text evidence="1">The sequence shown here is derived from an EMBL/GenBank/DDBJ whole genome shotgun (WGS) entry which is preliminary data.</text>
</comment>
<dbReference type="EMBL" id="PSQE01000005">
    <property type="protein sequence ID" value="RHN53440.1"/>
    <property type="molecule type" value="Genomic_DNA"/>
</dbReference>